<name>A0A0A9EDM9_ARUDO</name>
<reference evidence="1" key="2">
    <citation type="journal article" date="2015" name="Data Brief">
        <title>Shoot transcriptome of the giant reed, Arundo donax.</title>
        <authorList>
            <person name="Barrero R.A."/>
            <person name="Guerrero F.D."/>
            <person name="Moolhuijzen P."/>
            <person name="Goolsby J.A."/>
            <person name="Tidwell J."/>
            <person name="Bellgard S.E."/>
            <person name="Bellgard M.I."/>
        </authorList>
    </citation>
    <scope>NUCLEOTIDE SEQUENCE</scope>
    <source>
        <tissue evidence="1">Shoot tissue taken approximately 20 cm above the soil surface</tissue>
    </source>
</reference>
<organism evidence="1">
    <name type="scientific">Arundo donax</name>
    <name type="common">Giant reed</name>
    <name type="synonym">Donax arundinaceus</name>
    <dbReference type="NCBI Taxonomy" id="35708"/>
    <lineage>
        <taxon>Eukaryota</taxon>
        <taxon>Viridiplantae</taxon>
        <taxon>Streptophyta</taxon>
        <taxon>Embryophyta</taxon>
        <taxon>Tracheophyta</taxon>
        <taxon>Spermatophyta</taxon>
        <taxon>Magnoliopsida</taxon>
        <taxon>Liliopsida</taxon>
        <taxon>Poales</taxon>
        <taxon>Poaceae</taxon>
        <taxon>PACMAD clade</taxon>
        <taxon>Arundinoideae</taxon>
        <taxon>Arundineae</taxon>
        <taxon>Arundo</taxon>
    </lineage>
</organism>
<accession>A0A0A9EDM9</accession>
<evidence type="ECO:0000313" key="1">
    <source>
        <dbReference type="EMBL" id="JAD98156.1"/>
    </source>
</evidence>
<dbReference type="EMBL" id="GBRH01199739">
    <property type="protein sequence ID" value="JAD98156.1"/>
    <property type="molecule type" value="Transcribed_RNA"/>
</dbReference>
<proteinExistence type="predicted"/>
<reference evidence="1" key="1">
    <citation type="submission" date="2014-09" db="EMBL/GenBank/DDBJ databases">
        <authorList>
            <person name="Magalhaes I.L.F."/>
            <person name="Oliveira U."/>
            <person name="Santos F.R."/>
            <person name="Vidigal T.H.D.A."/>
            <person name="Brescovit A.D."/>
            <person name="Santos A.J."/>
        </authorList>
    </citation>
    <scope>NUCLEOTIDE SEQUENCE</scope>
    <source>
        <tissue evidence="1">Shoot tissue taken approximately 20 cm above the soil surface</tissue>
    </source>
</reference>
<protein>
    <submittedName>
        <fullName evidence="1">Uncharacterized protein</fullName>
    </submittedName>
</protein>
<dbReference type="AlphaFoldDB" id="A0A0A9EDM9"/>
<sequence>MGASSSMAESVASVGGTIRDIDIADWDGILFFLFLDLFPQHFEASD</sequence>